<evidence type="ECO:0000313" key="3">
    <source>
        <dbReference type="Proteomes" id="UP000076580"/>
    </source>
</evidence>
<dbReference type="GeneID" id="63717239"/>
<feature type="domain" description="AB hydrolase-1" evidence="1">
    <location>
        <begin position="32"/>
        <end position="183"/>
    </location>
</feature>
<dbReference type="Gene3D" id="3.40.50.1820">
    <property type="entry name" value="alpha/beta hydrolase"/>
    <property type="match status" value="1"/>
</dbReference>
<dbReference type="EMBL" id="LAYC01000002">
    <property type="protein sequence ID" value="KYK57585.1"/>
    <property type="molecule type" value="Genomic_DNA"/>
</dbReference>
<dbReference type="PANTHER" id="PTHR12277:SF81">
    <property type="entry name" value="PROTEIN ABHD13"/>
    <property type="match status" value="1"/>
</dbReference>
<dbReference type="Proteomes" id="UP000076580">
    <property type="component" value="Chromosome 02"/>
</dbReference>
<dbReference type="PANTHER" id="PTHR12277">
    <property type="entry name" value="ALPHA/BETA HYDROLASE DOMAIN-CONTAINING PROTEIN"/>
    <property type="match status" value="1"/>
</dbReference>
<sequence length="260" mass="28290">MAMSPFTAYVYFREGQNAGHIAQAYRPYIYHALTDTSSYHVVAIDYRGFGHSTGVPSEEGLLTDASTLVEWAVKVAGIPSSRIVLLGHSLGTAVVSGVAERYALKGVEFAGIVLVAGFGDLVSMLTGYRIGGIIPILGPFASSSTFLRILDSLVTDKWHSANRLANLVRHTKNRLRLNLVHARDDRDIPWTEDNKLFRAATNETAGTGTLDDGEFAAWKEQRTVHKGAGAFVTTWQSERGHDPIVASAPVSLAIMRSFEL</sequence>
<keyword evidence="3" id="KW-1185">Reference proteome</keyword>
<evidence type="ECO:0000259" key="1">
    <source>
        <dbReference type="Pfam" id="PF12697"/>
    </source>
</evidence>
<dbReference type="InParanoid" id="A0A151GKF1"/>
<evidence type="ECO:0000313" key="2">
    <source>
        <dbReference type="EMBL" id="KYK57585.1"/>
    </source>
</evidence>
<dbReference type="InterPro" id="IPR000073">
    <property type="entry name" value="AB_hydrolase_1"/>
</dbReference>
<dbReference type="Pfam" id="PF12697">
    <property type="entry name" value="Abhydrolase_6"/>
    <property type="match status" value="1"/>
</dbReference>
<dbReference type="AlphaFoldDB" id="A0A151GKF1"/>
<reference evidence="2 3" key="1">
    <citation type="journal article" date="2016" name="Sci. Rep.">
        <title>Insights into Adaptations to a Near-Obligate Nematode Endoparasitic Lifestyle from the Finished Genome of Drechmeria coniospora.</title>
        <authorList>
            <person name="Zhang L."/>
            <person name="Zhou Z."/>
            <person name="Guo Q."/>
            <person name="Fokkens L."/>
            <person name="Miskei M."/>
            <person name="Pocsi I."/>
            <person name="Zhang W."/>
            <person name="Chen M."/>
            <person name="Wang L."/>
            <person name="Sun Y."/>
            <person name="Donzelli B.G."/>
            <person name="Gibson D.M."/>
            <person name="Nelson D.R."/>
            <person name="Luo J.G."/>
            <person name="Rep M."/>
            <person name="Liu H."/>
            <person name="Yang S."/>
            <person name="Wang J."/>
            <person name="Krasnoff S.B."/>
            <person name="Xu Y."/>
            <person name="Molnar I."/>
            <person name="Lin M."/>
        </authorList>
    </citation>
    <scope>NUCLEOTIDE SEQUENCE [LARGE SCALE GENOMIC DNA]</scope>
    <source>
        <strain evidence="2 3">ARSEF 6962</strain>
    </source>
</reference>
<gene>
    <name evidence="2" type="ORF">DCS_04596</name>
</gene>
<dbReference type="RefSeq" id="XP_040656937.1">
    <property type="nucleotide sequence ID" value="XM_040801904.1"/>
</dbReference>
<dbReference type="SUPFAM" id="SSF53474">
    <property type="entry name" value="alpha/beta-Hydrolases"/>
    <property type="match status" value="1"/>
</dbReference>
<dbReference type="InterPro" id="IPR029058">
    <property type="entry name" value="AB_hydrolase_fold"/>
</dbReference>
<name>A0A151GKF1_DRECN</name>
<proteinExistence type="predicted"/>
<protein>
    <recommendedName>
        <fullName evidence="1">AB hydrolase-1 domain-containing protein</fullName>
    </recommendedName>
</protein>
<dbReference type="STRING" id="98403.A0A151GKF1"/>
<comment type="caution">
    <text evidence="2">The sequence shown here is derived from an EMBL/GenBank/DDBJ whole genome shotgun (WGS) entry which is preliminary data.</text>
</comment>
<organism evidence="2 3">
    <name type="scientific">Drechmeria coniospora</name>
    <name type="common">Nematophagous fungus</name>
    <name type="synonym">Meria coniospora</name>
    <dbReference type="NCBI Taxonomy" id="98403"/>
    <lineage>
        <taxon>Eukaryota</taxon>
        <taxon>Fungi</taxon>
        <taxon>Dikarya</taxon>
        <taxon>Ascomycota</taxon>
        <taxon>Pezizomycotina</taxon>
        <taxon>Sordariomycetes</taxon>
        <taxon>Hypocreomycetidae</taxon>
        <taxon>Hypocreales</taxon>
        <taxon>Ophiocordycipitaceae</taxon>
        <taxon>Drechmeria</taxon>
    </lineage>
</organism>
<accession>A0A151GKF1</accession>